<protein>
    <recommendedName>
        <fullName evidence="3">Reverse transcriptase zinc-binding domain-containing protein</fullName>
    </recommendedName>
</protein>
<dbReference type="Proteomes" id="UP000077315">
    <property type="component" value="Unassembled WGS sequence"/>
</dbReference>
<dbReference type="AlphaFoldDB" id="A0A167MM01"/>
<reference evidence="2" key="1">
    <citation type="submission" date="2015-06" db="EMBL/GenBank/DDBJ databases">
        <title>Expansion of signal transduction pathways in fungi by whole-genome duplication.</title>
        <authorList>
            <consortium name="DOE Joint Genome Institute"/>
            <person name="Corrochano L.M."/>
            <person name="Kuo A."/>
            <person name="Marcet-Houben M."/>
            <person name="Polaino S."/>
            <person name="Salamov A."/>
            <person name="Villalobos J.M."/>
            <person name="Alvarez M.I."/>
            <person name="Avalos J."/>
            <person name="Benito E.P."/>
            <person name="Benoit I."/>
            <person name="Burger G."/>
            <person name="Camino L.P."/>
            <person name="Canovas D."/>
            <person name="Cerda-Olmedo E."/>
            <person name="Cheng J.-F."/>
            <person name="Dominguez A."/>
            <person name="Elias M."/>
            <person name="Eslava A.P."/>
            <person name="Glaser F."/>
            <person name="Grimwood J."/>
            <person name="Gutierrez G."/>
            <person name="Heitman J."/>
            <person name="Henrissat B."/>
            <person name="Iturriaga E.A."/>
            <person name="Lang B.F."/>
            <person name="Lavin J.L."/>
            <person name="Lee S."/>
            <person name="Li W."/>
            <person name="Lindquist E."/>
            <person name="Lopez-Garcia S."/>
            <person name="Luque E.M."/>
            <person name="Marcos A.T."/>
            <person name="Martin J."/>
            <person name="McCluskey K."/>
            <person name="Medina H.R."/>
            <person name="Miralles-Duran A."/>
            <person name="Miyazaki A."/>
            <person name="Munoz-Torres E."/>
            <person name="Oguiza J.A."/>
            <person name="Ohm R."/>
            <person name="Olmedo M."/>
            <person name="Orejas M."/>
            <person name="Ortiz-Castellanos L."/>
            <person name="Pisabarro A.G."/>
            <person name="Rodriguez-Romero J."/>
            <person name="Ruiz-Herrera J."/>
            <person name="Ruiz-Vazquez R."/>
            <person name="Sanz C."/>
            <person name="Schackwitz W."/>
            <person name="Schmutz J."/>
            <person name="Shahriari M."/>
            <person name="Shelest E."/>
            <person name="Silva-Franco F."/>
            <person name="Soanes D."/>
            <person name="Syed K."/>
            <person name="Tagua V.G."/>
            <person name="Talbot N.J."/>
            <person name="Thon M."/>
            <person name="De vries R.P."/>
            <person name="Wiebenga A."/>
            <person name="Yadav J.S."/>
            <person name="Braun E.L."/>
            <person name="Baker S."/>
            <person name="Garre V."/>
            <person name="Horwitz B."/>
            <person name="Torres-Martinez S."/>
            <person name="Idnurm A."/>
            <person name="Herrera-Estrella A."/>
            <person name="Gabaldon T."/>
            <person name="Grigoriev I.V."/>
        </authorList>
    </citation>
    <scope>NUCLEOTIDE SEQUENCE [LARGE SCALE GENOMIC DNA]</scope>
    <source>
        <strain evidence="2">NRRL 1555(-)</strain>
    </source>
</reference>
<dbReference type="OrthoDB" id="2417874at2759"/>
<dbReference type="GeneID" id="28992407"/>
<evidence type="ECO:0000313" key="1">
    <source>
        <dbReference type="EMBL" id="OAD73236.1"/>
    </source>
</evidence>
<evidence type="ECO:0000313" key="2">
    <source>
        <dbReference type="Proteomes" id="UP000077315"/>
    </source>
</evidence>
<dbReference type="EMBL" id="KV440981">
    <property type="protein sequence ID" value="OAD73236.1"/>
    <property type="molecule type" value="Genomic_DNA"/>
</dbReference>
<organism evidence="1 2">
    <name type="scientific">Phycomyces blakesleeanus (strain ATCC 8743b / DSM 1359 / FGSC 10004 / NBRC 33097 / NRRL 1555)</name>
    <dbReference type="NCBI Taxonomy" id="763407"/>
    <lineage>
        <taxon>Eukaryota</taxon>
        <taxon>Fungi</taxon>
        <taxon>Fungi incertae sedis</taxon>
        <taxon>Mucoromycota</taxon>
        <taxon>Mucoromycotina</taxon>
        <taxon>Mucoromycetes</taxon>
        <taxon>Mucorales</taxon>
        <taxon>Phycomycetaceae</taxon>
        <taxon>Phycomyces</taxon>
    </lineage>
</organism>
<dbReference type="InParanoid" id="A0A167MM01"/>
<evidence type="ECO:0008006" key="3">
    <source>
        <dbReference type="Google" id="ProtNLM"/>
    </source>
</evidence>
<name>A0A167MM01_PHYB8</name>
<dbReference type="RefSeq" id="XP_018291276.1">
    <property type="nucleotide sequence ID" value="XM_018431501.1"/>
</dbReference>
<proteinExistence type="predicted"/>
<dbReference type="VEuPathDB" id="FungiDB:PHYBLDRAFT_145638"/>
<keyword evidence="2" id="KW-1185">Reference proteome</keyword>
<sequence length="701" mass="79780">MSNPQLAKWAKETFGLLCNADETDKWSNVLMIRRARRPNCFIEDKDSEDVNQAMVQQSLAEKVLVKGLQGSLDKIAGSDPLYENEEIAEVESAVSFKRTYSASEKFECVCTLLDILEDEDIDRDFVTPSISPIPTFYNGRQRTLIDFIFRYPALTTTSPEIIFLNPAWTDHSLLTVLLTLQHPSGSGVIKNFTITYAKQFARQCKTVERSLCSERHPIFRNPSLPDLAKTEARLARLQEFKTANLAQRASVQWTESDEQSNAYFYRVIRSRTIARSITSLRDPESGENLLTLVRSPLLVRFCLSHPPRHCLVLAQRHLCVRDKSLYANPLLLNTIWHVLYVMPGPPSFFTAICKSIRIYPSLGFGSPLWDLLCQPQRKGGLGLLDPESQQKVLQLRCTLPILRDSHARSQYIFPYLTFFFQLHFPSPSLKDFLPSTIPLSARFSPATALALPLHAIWTFLPPFSITRWNKGIYVQHAFMIDSRGGLCRIPPHDIRHARNRIIAFFRHLDGAKIVLWPWFISLLSPSSPDSPRPVDGLFSLVSLIQIDGRPLHKALTGSLRRHLLTSTSSIPHADISWKLFWRWSMTQNTRSLCPKCALCLSAVDSLQHFVFSCSRKFSVWTLVLRQMCQLWSISDVPWLLTRTRLSPFVSSSLQIANASIVVHTIWHAHWTFVFDNSLFLPSVVAAKAVTAIHRSHDLNST</sequence>
<gene>
    <name evidence="1" type="ORF">PHYBLDRAFT_145638</name>
</gene>
<accession>A0A167MM01</accession>